<keyword evidence="8" id="KW-1185">Reference proteome</keyword>
<dbReference type="GO" id="GO:0016755">
    <property type="term" value="F:aminoacyltransferase activity"/>
    <property type="evidence" value="ECO:0007669"/>
    <property type="project" value="InterPro"/>
</dbReference>
<dbReference type="RefSeq" id="WP_091174270.1">
    <property type="nucleotide sequence ID" value="NZ_CBCSFM010000014.1"/>
</dbReference>
<dbReference type="PANTHER" id="PTHR36174:SF1">
    <property type="entry name" value="LIPID II:GLYCINE GLYCYLTRANSFERASE"/>
    <property type="match status" value="1"/>
</dbReference>
<dbReference type="AlphaFoldDB" id="A0A1H8RMW8"/>
<dbReference type="Gene3D" id="3.40.630.30">
    <property type="match status" value="2"/>
</dbReference>
<keyword evidence="2 7" id="KW-0808">Transferase</keyword>
<comment type="similarity">
    <text evidence="1">Belongs to the FemABX family.</text>
</comment>
<dbReference type="PANTHER" id="PTHR36174">
    <property type="entry name" value="LIPID II:GLYCINE GLYCYLTRANSFERASE"/>
    <property type="match status" value="1"/>
</dbReference>
<dbReference type="GO" id="GO:0009252">
    <property type="term" value="P:peptidoglycan biosynthetic process"/>
    <property type="evidence" value="ECO:0007669"/>
    <property type="project" value="UniProtKB-KW"/>
</dbReference>
<keyword evidence="6" id="KW-0961">Cell wall biogenesis/degradation</keyword>
<sequence>MKLFFTKEQEWLDRWDAFLLTENHGSHLIYSDWLKSYESYGFDFEVLIVLKKDKVIGGFGAIIAKKLFFKFYIIPHGPVVTSGYERQISSLVAQIKIRAKKYNCCYAQFSLPISQEKIVEKQVYNHSMITSDFPEVFSGKKFKYIYCSYGINWVSFYDSLSPHDFIEKMSVQVRRNIKLAYKNSPEITFAKSDDECEKAYKLIEENAKNGNYSVRSYSDFKKTFLSLLNTDKCYFIVAKINGEIKGVGFFVKCGNYITYISGGTSKEKPDLKLGYLIHWEAIKISMRLGYVGYNISMGGSPGVIAFKSKFNTKTIYFEEPHHFMILNPFVFNLYKLLNIVVAKNKSYFNKLGSTIKIKK</sequence>
<evidence type="ECO:0000256" key="4">
    <source>
        <dbReference type="ARBA" id="ARBA00022984"/>
    </source>
</evidence>
<reference evidence="8" key="1">
    <citation type="submission" date="2016-10" db="EMBL/GenBank/DDBJ databases">
        <authorList>
            <person name="Varghese N."/>
            <person name="Submissions S."/>
        </authorList>
    </citation>
    <scope>NUCLEOTIDE SEQUENCE [LARGE SCALE GENOMIC DNA]</scope>
    <source>
        <strain evidence="8">CGMCC 1.8704</strain>
    </source>
</reference>
<dbReference type="STRING" id="604089.SAMN04487942_0106"/>
<dbReference type="InterPro" id="IPR050644">
    <property type="entry name" value="PG_Glycine_Bridge_Synth"/>
</dbReference>
<dbReference type="GO" id="GO:0071555">
    <property type="term" value="P:cell wall organization"/>
    <property type="evidence" value="ECO:0007669"/>
    <property type="project" value="UniProtKB-KW"/>
</dbReference>
<proteinExistence type="inferred from homology"/>
<dbReference type="SUPFAM" id="SSF55729">
    <property type="entry name" value="Acyl-CoA N-acyltransferases (Nat)"/>
    <property type="match status" value="2"/>
</dbReference>
<dbReference type="OrthoDB" id="1112315at2"/>
<dbReference type="Proteomes" id="UP000198657">
    <property type="component" value="Unassembled WGS sequence"/>
</dbReference>
<evidence type="ECO:0000256" key="6">
    <source>
        <dbReference type="ARBA" id="ARBA00023316"/>
    </source>
</evidence>
<evidence type="ECO:0000313" key="7">
    <source>
        <dbReference type="EMBL" id="SEO67538.1"/>
    </source>
</evidence>
<dbReference type="GO" id="GO:0008360">
    <property type="term" value="P:regulation of cell shape"/>
    <property type="evidence" value="ECO:0007669"/>
    <property type="project" value="UniProtKB-KW"/>
</dbReference>
<keyword evidence="5" id="KW-0012">Acyltransferase</keyword>
<dbReference type="PROSITE" id="PS51191">
    <property type="entry name" value="FEMABX"/>
    <property type="match status" value="1"/>
</dbReference>
<gene>
    <name evidence="7" type="ORF">SAMN04487942_0106</name>
</gene>
<protein>
    <submittedName>
        <fullName evidence="7">Lipid II:glycine glycyltransferase (Peptidoglycan interpeptide bridge formation enzyme)</fullName>
    </submittedName>
</protein>
<dbReference type="Pfam" id="PF02388">
    <property type="entry name" value="FemAB"/>
    <property type="match status" value="1"/>
</dbReference>
<evidence type="ECO:0000256" key="1">
    <source>
        <dbReference type="ARBA" id="ARBA00009943"/>
    </source>
</evidence>
<dbReference type="InterPro" id="IPR003447">
    <property type="entry name" value="FEMABX"/>
</dbReference>
<evidence type="ECO:0000256" key="5">
    <source>
        <dbReference type="ARBA" id="ARBA00023315"/>
    </source>
</evidence>
<evidence type="ECO:0000313" key="8">
    <source>
        <dbReference type="Proteomes" id="UP000198657"/>
    </source>
</evidence>
<evidence type="ECO:0000256" key="2">
    <source>
        <dbReference type="ARBA" id="ARBA00022679"/>
    </source>
</evidence>
<keyword evidence="4" id="KW-0573">Peptidoglycan synthesis</keyword>
<keyword evidence="3" id="KW-0133">Cell shape</keyword>
<dbReference type="EMBL" id="FODN01000012">
    <property type="protein sequence ID" value="SEO67538.1"/>
    <property type="molecule type" value="Genomic_DNA"/>
</dbReference>
<dbReference type="InterPro" id="IPR016181">
    <property type="entry name" value="Acyl_CoA_acyltransferase"/>
</dbReference>
<evidence type="ECO:0000256" key="3">
    <source>
        <dbReference type="ARBA" id="ARBA00022960"/>
    </source>
</evidence>
<accession>A0A1H8RMW8</accession>
<name>A0A1H8RMW8_9FLAO</name>
<organism evidence="7 8">
    <name type="scientific">Flavobacterium sinopsychrotolerans</name>
    <dbReference type="NCBI Taxonomy" id="604089"/>
    <lineage>
        <taxon>Bacteria</taxon>
        <taxon>Pseudomonadati</taxon>
        <taxon>Bacteroidota</taxon>
        <taxon>Flavobacteriia</taxon>
        <taxon>Flavobacteriales</taxon>
        <taxon>Flavobacteriaceae</taxon>
        <taxon>Flavobacterium</taxon>
    </lineage>
</organism>